<evidence type="ECO:0000313" key="2">
    <source>
        <dbReference type="Proteomes" id="UP000176917"/>
    </source>
</evidence>
<dbReference type="EMBL" id="MHUG01000019">
    <property type="protein sequence ID" value="OHA72912.1"/>
    <property type="molecule type" value="Genomic_DNA"/>
</dbReference>
<dbReference type="Proteomes" id="UP000176917">
    <property type="component" value="Unassembled WGS sequence"/>
</dbReference>
<proteinExistence type="predicted"/>
<name>A0A1G2RKT9_9BACT</name>
<sequence>MSKRVLGVHRRYGGYDTLSTVVTAFDVVPGRIAEKDLKAGNVVRIPLKDAQDPWPEEVEGHILAANPIRNGTGAVPTEIDVLGVAYVLGLIQFFKGVLIVVASTGGGEICFSPTLGWFVAKKRRAPAL</sequence>
<evidence type="ECO:0000313" key="1">
    <source>
        <dbReference type="EMBL" id="OHA72912.1"/>
    </source>
</evidence>
<protein>
    <submittedName>
        <fullName evidence="1">Uncharacterized protein</fullName>
    </submittedName>
</protein>
<accession>A0A1G2RKT9</accession>
<organism evidence="1 2">
    <name type="scientific">Candidatus Wildermuthbacteria bacterium RIFCSPLOWO2_01_FULL_48_16</name>
    <dbReference type="NCBI Taxonomy" id="1802461"/>
    <lineage>
        <taxon>Bacteria</taxon>
        <taxon>Candidatus Wildermuthiibacteriota</taxon>
    </lineage>
</organism>
<gene>
    <name evidence="1" type="ORF">A3B24_03395</name>
</gene>
<reference evidence="1 2" key="1">
    <citation type="journal article" date="2016" name="Nat. Commun.">
        <title>Thousands of microbial genomes shed light on interconnected biogeochemical processes in an aquifer system.</title>
        <authorList>
            <person name="Anantharaman K."/>
            <person name="Brown C.T."/>
            <person name="Hug L.A."/>
            <person name="Sharon I."/>
            <person name="Castelle C.J."/>
            <person name="Probst A.J."/>
            <person name="Thomas B.C."/>
            <person name="Singh A."/>
            <person name="Wilkins M.J."/>
            <person name="Karaoz U."/>
            <person name="Brodie E.L."/>
            <person name="Williams K.H."/>
            <person name="Hubbard S.S."/>
            <person name="Banfield J.F."/>
        </authorList>
    </citation>
    <scope>NUCLEOTIDE SEQUENCE [LARGE SCALE GENOMIC DNA]</scope>
</reference>
<comment type="caution">
    <text evidence="1">The sequence shown here is derived from an EMBL/GenBank/DDBJ whole genome shotgun (WGS) entry which is preliminary data.</text>
</comment>
<dbReference type="AlphaFoldDB" id="A0A1G2RKT9"/>
<dbReference type="STRING" id="1802461.A3B24_03395"/>